<organism evidence="2 3">
    <name type="scientific">Streptomyces daliensis</name>
    <dbReference type="NCBI Taxonomy" id="299421"/>
    <lineage>
        <taxon>Bacteria</taxon>
        <taxon>Bacillati</taxon>
        <taxon>Actinomycetota</taxon>
        <taxon>Actinomycetes</taxon>
        <taxon>Kitasatosporales</taxon>
        <taxon>Streptomycetaceae</taxon>
        <taxon>Streptomyces</taxon>
    </lineage>
</organism>
<feature type="region of interest" description="Disordered" evidence="1">
    <location>
        <begin position="484"/>
        <end position="512"/>
    </location>
</feature>
<name>A0A8T4IPE2_9ACTN</name>
<evidence type="ECO:0008006" key="4">
    <source>
        <dbReference type="Google" id="ProtNLM"/>
    </source>
</evidence>
<accession>A0A8T4IPE2</accession>
<sequence>MASQEATSPYPPHPWAPDEAVGVEQAEAALVEHYPRLVRLGYLVLPPALGRHRRVLAAHALVQRALPRGRTTTRAIPTQRAPREAPGTAQAAYAWIRLRVLRAALAAERPRRLGPWQPRALRALPPLPAPLPRVFGLRLFPRSGGADELALDQALSAVSGAARAAYVLRGLEGMAEHDIRALLRAADVPDPDAALAGADRVVAPAGSRDQSLLESVEFDPCSLQARPTDLMRRRQHTRAAVAVAAAALVGGGLLGLPGDSWGPDGPAAPPYARNAAAEQALDPGALTRAAPTAWRDAARLDFAAWPARGDRLGDRELLRRALAVWARPGPEVSVSTTRGTPSGPPSGPPRLLYAGTVDGARVVLLHDGLRVARYAESAGAERGGAALDLARTDGADEVSAGALVVSRSDSNVRYLTAPWVAGASTADLLKPSDAGHRVEVGGDGVTAPLPAPPTGGRDCARWPGLLLDVRGRSAPYLYSDLGELTPARLTDGDPGAGPEGSRGAPADATGAAARSRLAHGACRLPALAGHGVRSVNTWRFAEQPLPGPGPGPGQHGTADWLCTRAETWRGEGARVATVFRPPARGPSEPGAAASPSVGGPACGPREPRVLSGVMWRSRDGDWYVLAAGSEEVASVTATGDVRGTEKGRTLALRAEKGSRTRLVARLADGTPLQALR</sequence>
<proteinExistence type="predicted"/>
<evidence type="ECO:0000313" key="3">
    <source>
        <dbReference type="Proteomes" id="UP000675554"/>
    </source>
</evidence>
<evidence type="ECO:0000256" key="1">
    <source>
        <dbReference type="SAM" id="MobiDB-lite"/>
    </source>
</evidence>
<gene>
    <name evidence="2" type="ORF">KDA82_09825</name>
</gene>
<dbReference type="EMBL" id="JAGSMN010000195">
    <property type="protein sequence ID" value="MBR7673310.1"/>
    <property type="molecule type" value="Genomic_DNA"/>
</dbReference>
<protein>
    <recommendedName>
        <fullName evidence="4">DNA-directed RNA polymerase specialized sigma24 family protein</fullName>
    </recommendedName>
</protein>
<comment type="caution">
    <text evidence="2">The sequence shown here is derived from an EMBL/GenBank/DDBJ whole genome shotgun (WGS) entry which is preliminary data.</text>
</comment>
<evidence type="ECO:0000313" key="2">
    <source>
        <dbReference type="EMBL" id="MBR7673310.1"/>
    </source>
</evidence>
<dbReference type="AlphaFoldDB" id="A0A8T4IPE2"/>
<keyword evidence="3" id="KW-1185">Reference proteome</keyword>
<feature type="compositionally biased region" description="Low complexity" evidence="1">
    <location>
        <begin position="502"/>
        <end position="512"/>
    </location>
</feature>
<feature type="region of interest" description="Disordered" evidence="1">
    <location>
        <begin position="580"/>
        <end position="604"/>
    </location>
</feature>
<dbReference type="Proteomes" id="UP000675554">
    <property type="component" value="Unassembled WGS sequence"/>
</dbReference>
<reference evidence="2" key="1">
    <citation type="submission" date="2021-04" db="EMBL/GenBank/DDBJ databases">
        <title>Sequencing of actinobacteria type strains.</title>
        <authorList>
            <person name="Nguyen G.-S."/>
            <person name="Wentzel A."/>
        </authorList>
    </citation>
    <scope>NUCLEOTIDE SEQUENCE</scope>
    <source>
        <strain evidence="2">DSM 42095</strain>
    </source>
</reference>
<feature type="compositionally biased region" description="Low complexity" evidence="1">
    <location>
        <begin position="581"/>
        <end position="604"/>
    </location>
</feature>